<feature type="transmembrane region" description="Helical" evidence="5">
    <location>
        <begin position="182"/>
        <end position="211"/>
    </location>
</feature>
<accession>A0ABY8I5R1</accession>
<dbReference type="RefSeq" id="WP_278317189.1">
    <property type="nucleotide sequence ID" value="NZ_CP121464.1"/>
</dbReference>
<keyword evidence="8" id="KW-1185">Reference proteome</keyword>
<evidence type="ECO:0000259" key="6">
    <source>
        <dbReference type="Pfam" id="PF04932"/>
    </source>
</evidence>
<feature type="transmembrane region" description="Helical" evidence="5">
    <location>
        <begin position="124"/>
        <end position="143"/>
    </location>
</feature>
<dbReference type="Proteomes" id="UP001219584">
    <property type="component" value="Chromosome"/>
</dbReference>
<dbReference type="InterPro" id="IPR007016">
    <property type="entry name" value="O-antigen_ligase-rel_domated"/>
</dbReference>
<feature type="transmembrane region" description="Helical" evidence="5">
    <location>
        <begin position="329"/>
        <end position="348"/>
    </location>
</feature>
<evidence type="ECO:0000256" key="5">
    <source>
        <dbReference type="SAM" id="Phobius"/>
    </source>
</evidence>
<proteinExistence type="predicted"/>
<evidence type="ECO:0000313" key="7">
    <source>
        <dbReference type="EMBL" id="WFR79433.1"/>
    </source>
</evidence>
<keyword evidence="2 5" id="KW-0812">Transmembrane</keyword>
<evidence type="ECO:0000313" key="8">
    <source>
        <dbReference type="Proteomes" id="UP001219584"/>
    </source>
</evidence>
<keyword evidence="3 5" id="KW-1133">Transmembrane helix</keyword>
<feature type="transmembrane region" description="Helical" evidence="5">
    <location>
        <begin position="12"/>
        <end position="31"/>
    </location>
</feature>
<dbReference type="EMBL" id="CP121464">
    <property type="protein sequence ID" value="WFR79433.1"/>
    <property type="molecule type" value="Genomic_DNA"/>
</dbReference>
<evidence type="ECO:0000256" key="4">
    <source>
        <dbReference type="ARBA" id="ARBA00023136"/>
    </source>
</evidence>
<feature type="transmembrane region" description="Helical" evidence="5">
    <location>
        <begin position="249"/>
        <end position="267"/>
    </location>
</feature>
<organism evidence="7 8">
    <name type="scientific">Janthinobacterium rivuli</name>
    <dbReference type="NCBI Taxonomy" id="2751478"/>
    <lineage>
        <taxon>Bacteria</taxon>
        <taxon>Pseudomonadati</taxon>
        <taxon>Pseudomonadota</taxon>
        <taxon>Betaproteobacteria</taxon>
        <taxon>Burkholderiales</taxon>
        <taxon>Oxalobacteraceae</taxon>
        <taxon>Janthinobacterium</taxon>
    </lineage>
</organism>
<feature type="domain" description="O-antigen ligase-related" evidence="6">
    <location>
        <begin position="182"/>
        <end position="342"/>
    </location>
</feature>
<feature type="transmembrane region" description="Helical" evidence="5">
    <location>
        <begin position="379"/>
        <end position="396"/>
    </location>
</feature>
<dbReference type="Pfam" id="PF04932">
    <property type="entry name" value="Wzy_C"/>
    <property type="match status" value="1"/>
</dbReference>
<feature type="transmembrane region" description="Helical" evidence="5">
    <location>
        <begin position="43"/>
        <end position="60"/>
    </location>
</feature>
<evidence type="ECO:0000256" key="1">
    <source>
        <dbReference type="ARBA" id="ARBA00004141"/>
    </source>
</evidence>
<feature type="transmembrane region" description="Helical" evidence="5">
    <location>
        <begin position="67"/>
        <end position="85"/>
    </location>
</feature>
<dbReference type="GO" id="GO:0016874">
    <property type="term" value="F:ligase activity"/>
    <property type="evidence" value="ECO:0007669"/>
    <property type="project" value="UniProtKB-KW"/>
</dbReference>
<sequence>MNNDVSPSLKNHYAIQVLFFLGMIVVCLDVISIDLGNFKLKISYVWFPLYLILFAYFFDLRMRLDNVKISAIFILSFLPSVLFSSNLITSVAFYAGTCICLVIMFTFSKMVYLAPVKIIKLLFLFYRFSVMLTAAMVVMQIQYRGHFLLYEPSYYAVALIPYFCITFHRAFLYGFKISIIDLFFIFLAIFISQSVSMVLWIFICFVLTYISFGRVRLIYFAYFCAALLFFLLIAYFFDARTRKIIDGLYGLFSNPSSSLNLLVFVVGNRLQRVLVAYQAFTESPFFGVGLGTLKAYSSSNFNASDFIINGITAADFIVESTAANVFVEVGAEAGIIGFIGFMSILFFIHRKKNNYVVLAPFKIAFYVTMAALLIDSSYLRTYVWALYGIILGLSALEKERLQDGLFFRPS</sequence>
<feature type="transmembrane region" description="Helical" evidence="5">
    <location>
        <begin position="355"/>
        <end position="373"/>
    </location>
</feature>
<evidence type="ECO:0000256" key="3">
    <source>
        <dbReference type="ARBA" id="ARBA00022989"/>
    </source>
</evidence>
<comment type="subcellular location">
    <subcellularLocation>
        <location evidence="1">Membrane</location>
        <topology evidence="1">Multi-pass membrane protein</topology>
    </subcellularLocation>
</comment>
<feature type="transmembrane region" description="Helical" evidence="5">
    <location>
        <begin position="155"/>
        <end position="175"/>
    </location>
</feature>
<name>A0ABY8I5R1_9BURK</name>
<keyword evidence="7" id="KW-0436">Ligase</keyword>
<gene>
    <name evidence="7" type="ORF">P9875_27730</name>
</gene>
<feature type="transmembrane region" description="Helical" evidence="5">
    <location>
        <begin position="217"/>
        <end position="237"/>
    </location>
</feature>
<reference evidence="7 8" key="1">
    <citation type="submission" date="2023-04" db="EMBL/GenBank/DDBJ databases">
        <title>Nanopore sequencing of Janthinobacterium from water.</title>
        <authorList>
            <person name="Ciuchcinski K."/>
            <person name="Rokowska A."/>
            <person name="Dziewit L."/>
        </authorList>
    </citation>
    <scope>NUCLEOTIDE SEQUENCE [LARGE SCALE GENOMIC DNA]</scope>
    <source>
        <strain evidence="7 8">DEMB2</strain>
    </source>
</reference>
<keyword evidence="4 5" id="KW-0472">Membrane</keyword>
<feature type="transmembrane region" description="Helical" evidence="5">
    <location>
        <begin position="91"/>
        <end position="112"/>
    </location>
</feature>
<evidence type="ECO:0000256" key="2">
    <source>
        <dbReference type="ARBA" id="ARBA00022692"/>
    </source>
</evidence>
<protein>
    <submittedName>
        <fullName evidence="7">O-antigen ligase family protein</fullName>
    </submittedName>
</protein>